<feature type="region of interest" description="Disordered" evidence="1">
    <location>
        <begin position="245"/>
        <end position="295"/>
    </location>
</feature>
<proteinExistence type="predicted"/>
<keyword evidence="6" id="KW-1185">Reference proteome</keyword>
<evidence type="ECO:0000313" key="3">
    <source>
        <dbReference type="EMBL" id="CAI4007934.1"/>
    </source>
</evidence>
<dbReference type="Proteomes" id="UP001152797">
    <property type="component" value="Unassembled WGS sequence"/>
</dbReference>
<accession>A0A9P1GF10</accession>
<evidence type="ECO:0000256" key="1">
    <source>
        <dbReference type="SAM" id="MobiDB-lite"/>
    </source>
</evidence>
<feature type="signal peptide" evidence="2">
    <location>
        <begin position="1"/>
        <end position="19"/>
    </location>
</feature>
<gene>
    <name evidence="3" type="ORF">C1SCF055_LOCUS33430</name>
</gene>
<organism evidence="3">
    <name type="scientific">Cladocopium goreaui</name>
    <dbReference type="NCBI Taxonomy" id="2562237"/>
    <lineage>
        <taxon>Eukaryota</taxon>
        <taxon>Sar</taxon>
        <taxon>Alveolata</taxon>
        <taxon>Dinophyceae</taxon>
        <taxon>Suessiales</taxon>
        <taxon>Symbiodiniaceae</taxon>
        <taxon>Cladocopium</taxon>
    </lineage>
</organism>
<keyword evidence="2" id="KW-0732">Signal</keyword>
<dbReference type="EMBL" id="CAMXCT010004157">
    <property type="protein sequence ID" value="CAI4007934.1"/>
    <property type="molecule type" value="Genomic_DNA"/>
</dbReference>
<evidence type="ECO:0000313" key="4">
    <source>
        <dbReference type="EMBL" id="CAL1161309.1"/>
    </source>
</evidence>
<evidence type="ECO:0000256" key="2">
    <source>
        <dbReference type="SAM" id="SignalP"/>
    </source>
</evidence>
<sequence length="725" mass="81306">MMLGSFLLITWAGLRFADAQRLNISSLVFNFQELRGLVWRSKTMAAGHPFGAQAAGLCSKGTFTWLFKFLQTWDQVMTALQVPQSKVDFLIPSMEPDGTFQELEPLNYAETTRIFREMLLTPWKKFQDQHPLAHLQQTYTLHSMKATLLSFGPQLGNLVSDSDRLLQGHHQDPKHSLNLYGRDSVWGSLRYQSTIIMEIHKGWRPKTAQHRGGQFPLTEPMVTLERFQKTAPEYSFQWLPFSKPEDPHEILPDPEVEQLDSDNESSSNSSQGVSSSSEALEPTAHTTPLVPEEGQVDEAVFARHRKVTHAMVATTDDTESRPFNRNHYWRAACGARMLHSETDFLEDLQPPVAFCQHAGWTIQSFAFSALDLEAFDKLWPEFFSEEPTLLQKASLRAAFRMCHDLTQPAPANQTPVGGTATSDASASASTWAESFPPKLDTAVIEQMKAKFLASYPSELLNHDTMPSTRLLSLTHHQLSKKQWSWIPWKYRLTLAKSDEITSQRQAKMPKLEVATLHSLLVDEPPSIDISNAGFGVNAVRNLLAVHDTAVAMCGGAHLANLKAYSAKFLSFLTQRVDPDTMLRCASITEAQAADRQIWASISDLMSERGWDMDNCLHEFTHIRHDLPGLLQLRPRPVKVPSMPSTPSSSSFTKGEARLFLDICSGATRPLSAAILAQQGNVLSFDILLDKRMDLLNDQSYEQLLRICSSRQENLALHTRTAGHPG</sequence>
<protein>
    <submittedName>
        <fullName evidence="5">Core-binding (CB) domain-containing protein</fullName>
    </submittedName>
</protein>
<feature type="compositionally biased region" description="Acidic residues" evidence="1">
    <location>
        <begin position="252"/>
        <end position="263"/>
    </location>
</feature>
<reference evidence="3" key="1">
    <citation type="submission" date="2022-10" db="EMBL/GenBank/DDBJ databases">
        <authorList>
            <person name="Chen Y."/>
            <person name="Dougan E. K."/>
            <person name="Chan C."/>
            <person name="Rhodes N."/>
            <person name="Thang M."/>
        </authorList>
    </citation>
    <scope>NUCLEOTIDE SEQUENCE</scope>
</reference>
<reference evidence="4" key="2">
    <citation type="submission" date="2024-04" db="EMBL/GenBank/DDBJ databases">
        <authorList>
            <person name="Chen Y."/>
            <person name="Shah S."/>
            <person name="Dougan E. K."/>
            <person name="Thang M."/>
            <person name="Chan C."/>
        </authorList>
    </citation>
    <scope>NUCLEOTIDE SEQUENCE [LARGE SCALE GENOMIC DNA]</scope>
</reference>
<feature type="chain" id="PRO_5043272713" evidence="2">
    <location>
        <begin position="20"/>
        <end position="725"/>
    </location>
</feature>
<comment type="caution">
    <text evidence="3">The sequence shown here is derived from an EMBL/GenBank/DDBJ whole genome shotgun (WGS) entry which is preliminary data.</text>
</comment>
<evidence type="ECO:0000313" key="5">
    <source>
        <dbReference type="EMBL" id="CAL4795246.1"/>
    </source>
</evidence>
<feature type="compositionally biased region" description="Low complexity" evidence="1">
    <location>
        <begin position="264"/>
        <end position="278"/>
    </location>
</feature>
<evidence type="ECO:0000313" key="6">
    <source>
        <dbReference type="Proteomes" id="UP001152797"/>
    </source>
</evidence>
<name>A0A9P1GF10_9DINO</name>
<dbReference type="AlphaFoldDB" id="A0A9P1GF10"/>
<dbReference type="EMBL" id="CAMXCT030004157">
    <property type="protein sequence ID" value="CAL4795246.1"/>
    <property type="molecule type" value="Genomic_DNA"/>
</dbReference>
<dbReference type="EMBL" id="CAMXCT020004157">
    <property type="protein sequence ID" value="CAL1161309.1"/>
    <property type="molecule type" value="Genomic_DNA"/>
</dbReference>
<dbReference type="OrthoDB" id="445329at2759"/>